<organism evidence="2">
    <name type="scientific">Timema cristinae</name>
    <name type="common">Walking stick</name>
    <dbReference type="NCBI Taxonomy" id="61476"/>
    <lineage>
        <taxon>Eukaryota</taxon>
        <taxon>Metazoa</taxon>
        <taxon>Ecdysozoa</taxon>
        <taxon>Arthropoda</taxon>
        <taxon>Hexapoda</taxon>
        <taxon>Insecta</taxon>
        <taxon>Pterygota</taxon>
        <taxon>Neoptera</taxon>
        <taxon>Polyneoptera</taxon>
        <taxon>Phasmatodea</taxon>
        <taxon>Timematodea</taxon>
        <taxon>Timematoidea</taxon>
        <taxon>Timematidae</taxon>
        <taxon>Timema</taxon>
    </lineage>
</organism>
<protein>
    <submittedName>
        <fullName evidence="2">Uncharacterized protein</fullName>
    </submittedName>
</protein>
<reference evidence="2" key="1">
    <citation type="submission" date="2020-11" db="EMBL/GenBank/DDBJ databases">
        <authorList>
            <person name="Tran Van P."/>
        </authorList>
    </citation>
    <scope>NUCLEOTIDE SEQUENCE</scope>
</reference>
<dbReference type="AlphaFoldDB" id="A0A7R9CKX2"/>
<evidence type="ECO:0000313" key="2">
    <source>
        <dbReference type="EMBL" id="CAD7396631.1"/>
    </source>
</evidence>
<dbReference type="EMBL" id="OC317402">
    <property type="protein sequence ID" value="CAD7396631.1"/>
    <property type="molecule type" value="Genomic_DNA"/>
</dbReference>
<accession>A0A7R9CKX2</accession>
<evidence type="ECO:0000256" key="1">
    <source>
        <dbReference type="SAM" id="MobiDB-lite"/>
    </source>
</evidence>
<name>A0A7R9CKX2_TIMCR</name>
<sequence>MSNKRGSVFSEYRCMVYSSNDEVTFRKFNTDMDLIEVLWKQDVDLGFSLDLFTPPKSPKLDEKLDKEHEPQDELEKLKALQASAAATEDADKNEDDILPTQDLDPWEGLPYTIDLETVAAAASPVHLEQPSTTDYLTSGEVIVPRVMTSQKLGYYTDITWAQS</sequence>
<proteinExistence type="predicted"/>
<feature type="region of interest" description="Disordered" evidence="1">
    <location>
        <begin position="81"/>
        <end position="104"/>
    </location>
</feature>
<gene>
    <name evidence="2" type="ORF">TCEB3V08_LOCUS3712</name>
</gene>